<dbReference type="InterPro" id="IPR035901">
    <property type="entry name" value="GIY-YIG_endonuc_sf"/>
</dbReference>
<protein>
    <recommendedName>
        <fullName evidence="6">UvrABC system protein C</fullName>
        <shortName evidence="6">Protein UvrC</shortName>
    </recommendedName>
    <alternativeName>
        <fullName evidence="6">Excinuclease ABC subunit C</fullName>
    </alternativeName>
</protein>
<comment type="caution">
    <text evidence="10">The sequence shown here is derived from an EMBL/GenBank/DDBJ whole genome shotgun (WGS) entry which is preliminary data.</text>
</comment>
<evidence type="ECO:0000256" key="4">
    <source>
        <dbReference type="ARBA" id="ARBA00022881"/>
    </source>
</evidence>
<keyword evidence="6" id="KW-0742">SOS response</keyword>
<evidence type="ECO:0000256" key="6">
    <source>
        <dbReference type="HAMAP-Rule" id="MF_00203"/>
    </source>
</evidence>
<dbReference type="RefSeq" id="WP_371752575.1">
    <property type="nucleotide sequence ID" value="NZ_JAYJLD010000002.1"/>
</dbReference>
<evidence type="ECO:0000256" key="5">
    <source>
        <dbReference type="ARBA" id="ARBA00023204"/>
    </source>
</evidence>
<gene>
    <name evidence="6 10" type="primary">uvrC</name>
    <name evidence="10" type="ORF">VF724_02175</name>
</gene>
<dbReference type="Pfam" id="PF22920">
    <property type="entry name" value="UvrC_RNaseH"/>
    <property type="match status" value="2"/>
</dbReference>
<comment type="subcellular location">
    <subcellularLocation>
        <location evidence="6">Cytoplasm</location>
    </subcellularLocation>
</comment>
<comment type="similarity">
    <text evidence="6">Belongs to the UvrC family.</text>
</comment>
<sequence>MEKRTDARKAGLDSIRHKLSLLPEKPGCYLMKNKEGRIIYVGKAKVLRNRVRSYFTGSHDAKTQHLVQEIHDFEYIVTASNMEALILECNLIKQHAPRYNVLLKDDKSFPYIKISADEHPRLEVTRKIKKDKGKYFGPYPNAFAAQQTKKLLDRLYPLRKCGTIPDRVCLYYHLGQCLAPCEYEVGRETNERMVQEIIRFLNGGEEEIKRELTQKMHAAAEELNFERARELRDLVANINLVMEKQTITMNDATDRDVFGYAVDKGWMCVQILYMRQGKMIERHASVFPYYGGAYEDFMSYVTQYYSDNPALPKEIFLPEPGAAEIGKQAALVEGDASGKAANADTNTGEDAASTDAGIAAQAEEPADFKEAMEDWLKVKVRFPRRGLKKKMVDMAVDNARVALEEKFRMLEKDAERTVKAVENLGTWLGTGMIRRIEAFDNSNIQGTDPVSAMVVFIDGKPERKEYRKYKIRTVQGADDVGTMREVVRRRYERVLKENLPLPDLVVIDGGKGQIAAAVDVLENELGLYIPVCGLAKDARHRTAQLLMGDPPEAVPIPRDSQEFYLLQRIQDEVHRFAVTFHRQTREKSMVSSRLDSIPGIGEKRRKRLLKHFGSLKKIKEASLEDFRPLGLGDALVKRIMESFREEAEGGDASS</sequence>
<evidence type="ECO:0000259" key="9">
    <source>
        <dbReference type="PROSITE" id="PS50165"/>
    </source>
</evidence>
<dbReference type="InterPro" id="IPR036876">
    <property type="entry name" value="UVR_dom_sf"/>
</dbReference>
<dbReference type="HAMAP" id="MF_00203">
    <property type="entry name" value="UvrC"/>
    <property type="match status" value="1"/>
</dbReference>
<dbReference type="NCBIfam" id="NF001824">
    <property type="entry name" value="PRK00558.1-5"/>
    <property type="match status" value="1"/>
</dbReference>
<dbReference type="Gene3D" id="3.40.1440.10">
    <property type="entry name" value="GIY-YIG endonuclease"/>
    <property type="match status" value="1"/>
</dbReference>
<keyword evidence="11" id="KW-1185">Reference proteome</keyword>
<dbReference type="Pfam" id="PF01541">
    <property type="entry name" value="GIY-YIG"/>
    <property type="match status" value="1"/>
</dbReference>
<keyword evidence="1 6" id="KW-0963">Cytoplasm</keyword>
<dbReference type="PANTHER" id="PTHR30562:SF1">
    <property type="entry name" value="UVRABC SYSTEM PROTEIN C"/>
    <property type="match status" value="1"/>
</dbReference>
<evidence type="ECO:0000313" key="10">
    <source>
        <dbReference type="EMBL" id="MEB3100465.1"/>
    </source>
</evidence>
<keyword evidence="4 6" id="KW-0267">Excision nuclease</keyword>
<dbReference type="PROSITE" id="PS50151">
    <property type="entry name" value="UVR"/>
    <property type="match status" value="1"/>
</dbReference>
<feature type="domain" description="UvrC family homology region profile" evidence="9">
    <location>
        <begin position="257"/>
        <end position="521"/>
    </location>
</feature>
<dbReference type="InterPro" id="IPR010994">
    <property type="entry name" value="RuvA_2-like"/>
</dbReference>
<dbReference type="Gene3D" id="1.10.150.20">
    <property type="entry name" value="5' to 3' exonuclease, C-terminal subdomain"/>
    <property type="match status" value="1"/>
</dbReference>
<organism evidence="10 11">
    <name type="scientific">Ferviditalea candida</name>
    <dbReference type="NCBI Taxonomy" id="3108399"/>
    <lineage>
        <taxon>Bacteria</taxon>
        <taxon>Bacillati</taxon>
        <taxon>Bacillota</taxon>
        <taxon>Bacilli</taxon>
        <taxon>Bacillales</taxon>
        <taxon>Paenibacillaceae</taxon>
        <taxon>Ferviditalea</taxon>
    </lineage>
</organism>
<evidence type="ECO:0000259" key="8">
    <source>
        <dbReference type="PROSITE" id="PS50164"/>
    </source>
</evidence>
<dbReference type="PANTHER" id="PTHR30562">
    <property type="entry name" value="UVRC/OXIDOREDUCTASE"/>
    <property type="match status" value="1"/>
</dbReference>
<dbReference type="SUPFAM" id="SSF47781">
    <property type="entry name" value="RuvA domain 2-like"/>
    <property type="match status" value="1"/>
</dbReference>
<proteinExistence type="inferred from homology"/>
<dbReference type="PROSITE" id="PS50164">
    <property type="entry name" value="GIY_YIG"/>
    <property type="match status" value="1"/>
</dbReference>
<reference evidence="10" key="1">
    <citation type="submission" date="2023-12" db="EMBL/GenBank/DDBJ databases">
        <title>Fervidustalea candida gen. nov., sp. nov., a novel member of the family Paenibacillaceae isolated from a geothermal area.</title>
        <authorList>
            <person name="Li W.-J."/>
            <person name="Jiao J.-Y."/>
            <person name="Chen Y."/>
        </authorList>
    </citation>
    <scope>NUCLEOTIDE SEQUENCE</scope>
    <source>
        <strain evidence="10">SYSU GA230002</strain>
    </source>
</reference>
<dbReference type="Gene3D" id="4.10.860.10">
    <property type="entry name" value="UVR domain"/>
    <property type="match status" value="1"/>
</dbReference>
<dbReference type="EMBL" id="JAYJLD010000002">
    <property type="protein sequence ID" value="MEB3100465.1"/>
    <property type="molecule type" value="Genomic_DNA"/>
</dbReference>
<feature type="domain" description="UVR" evidence="7">
    <location>
        <begin position="206"/>
        <end position="241"/>
    </location>
</feature>
<evidence type="ECO:0000256" key="3">
    <source>
        <dbReference type="ARBA" id="ARBA00022769"/>
    </source>
</evidence>
<comment type="function">
    <text evidence="6">The UvrABC repair system catalyzes the recognition and processing of DNA lesions. UvrC both incises the 5' and 3' sides of the lesion. The N-terminal half is responsible for the 3' incision and the C-terminal half is responsible for the 5' incision.</text>
</comment>
<dbReference type="NCBIfam" id="TIGR00194">
    <property type="entry name" value="uvrC"/>
    <property type="match status" value="1"/>
</dbReference>
<dbReference type="InterPro" id="IPR000305">
    <property type="entry name" value="GIY-YIG_endonuc"/>
</dbReference>
<dbReference type="InterPro" id="IPR038476">
    <property type="entry name" value="UvrC_RNase_H_dom_sf"/>
</dbReference>
<dbReference type="Proteomes" id="UP001310386">
    <property type="component" value="Unassembled WGS sequence"/>
</dbReference>
<dbReference type="SMART" id="SM00465">
    <property type="entry name" value="GIYc"/>
    <property type="match status" value="1"/>
</dbReference>
<name>A0ABU5ZD83_9BACL</name>
<dbReference type="Pfam" id="PF08459">
    <property type="entry name" value="UvrC_RNaseH_dom"/>
    <property type="match status" value="1"/>
</dbReference>
<dbReference type="InterPro" id="IPR001162">
    <property type="entry name" value="UvrC_RNase_H_dom"/>
</dbReference>
<comment type="subunit">
    <text evidence="6">Interacts with UvrB in an incision complex.</text>
</comment>
<dbReference type="SUPFAM" id="SSF82771">
    <property type="entry name" value="GIY-YIG endonuclease"/>
    <property type="match status" value="1"/>
</dbReference>
<dbReference type="CDD" id="cd10434">
    <property type="entry name" value="GIY-YIG_UvrC_Cho"/>
    <property type="match status" value="1"/>
</dbReference>
<keyword evidence="5 6" id="KW-0234">DNA repair</keyword>
<dbReference type="InterPro" id="IPR050066">
    <property type="entry name" value="UvrABC_protein_C"/>
</dbReference>
<evidence type="ECO:0000256" key="2">
    <source>
        <dbReference type="ARBA" id="ARBA00022763"/>
    </source>
</evidence>
<dbReference type="Pfam" id="PF02151">
    <property type="entry name" value="UVR"/>
    <property type="match status" value="1"/>
</dbReference>
<accession>A0ABU5ZD83</accession>
<dbReference type="InterPro" id="IPR047296">
    <property type="entry name" value="GIY-YIG_UvrC_Cho"/>
</dbReference>
<keyword evidence="3 6" id="KW-0228">DNA excision</keyword>
<dbReference type="PROSITE" id="PS50165">
    <property type="entry name" value="UVRC"/>
    <property type="match status" value="1"/>
</dbReference>
<keyword evidence="2 6" id="KW-0227">DNA damage</keyword>
<evidence type="ECO:0000256" key="1">
    <source>
        <dbReference type="ARBA" id="ARBA00022490"/>
    </source>
</evidence>
<dbReference type="Pfam" id="PF14520">
    <property type="entry name" value="HHH_5"/>
    <property type="match status" value="1"/>
</dbReference>
<dbReference type="InterPro" id="IPR001943">
    <property type="entry name" value="UVR_dom"/>
</dbReference>
<evidence type="ECO:0000313" key="11">
    <source>
        <dbReference type="Proteomes" id="UP001310386"/>
    </source>
</evidence>
<dbReference type="InterPro" id="IPR004791">
    <property type="entry name" value="UvrC"/>
</dbReference>
<feature type="domain" description="GIY-YIG" evidence="8">
    <location>
        <begin position="24"/>
        <end position="101"/>
    </location>
</feature>
<evidence type="ECO:0000259" key="7">
    <source>
        <dbReference type="PROSITE" id="PS50151"/>
    </source>
</evidence>
<dbReference type="SUPFAM" id="SSF46600">
    <property type="entry name" value="C-terminal UvrC-binding domain of UvrB"/>
    <property type="match status" value="1"/>
</dbReference>
<dbReference type="Gene3D" id="3.30.420.340">
    <property type="entry name" value="UvrC, RNAse H endonuclease domain"/>
    <property type="match status" value="1"/>
</dbReference>